<gene>
    <name evidence="1" type="ORF">HaLaN_17023</name>
</gene>
<dbReference type="EMBL" id="BLLF01001551">
    <property type="protein sequence ID" value="GFH19980.1"/>
    <property type="molecule type" value="Genomic_DNA"/>
</dbReference>
<proteinExistence type="predicted"/>
<protein>
    <submittedName>
        <fullName evidence="1">Uncharacterized protein</fullName>
    </submittedName>
</protein>
<dbReference type="AlphaFoldDB" id="A0A699ZFC4"/>
<name>A0A699ZFC4_HAELA</name>
<evidence type="ECO:0000313" key="2">
    <source>
        <dbReference type="Proteomes" id="UP000485058"/>
    </source>
</evidence>
<keyword evidence="2" id="KW-1185">Reference proteome</keyword>
<comment type="caution">
    <text evidence="1">The sequence shown here is derived from an EMBL/GenBank/DDBJ whole genome shotgun (WGS) entry which is preliminary data.</text>
</comment>
<organism evidence="1 2">
    <name type="scientific">Haematococcus lacustris</name>
    <name type="common">Green alga</name>
    <name type="synonym">Haematococcus pluvialis</name>
    <dbReference type="NCBI Taxonomy" id="44745"/>
    <lineage>
        <taxon>Eukaryota</taxon>
        <taxon>Viridiplantae</taxon>
        <taxon>Chlorophyta</taxon>
        <taxon>core chlorophytes</taxon>
        <taxon>Chlorophyceae</taxon>
        <taxon>CS clade</taxon>
        <taxon>Chlamydomonadales</taxon>
        <taxon>Haematococcaceae</taxon>
        <taxon>Haematococcus</taxon>
    </lineage>
</organism>
<sequence length="119" mass="12321">MFEAEIFSRYYPGMLLPAELVEGTAAGLHGAGCALLEHLYQLFTGKKVQQVTAPSLPSGSDTAPLGLSSLATSRAAEAATSKVISAKLKAGAQLDFGAVQTQAVDVDIMALRRRLAAGS</sequence>
<accession>A0A699ZFC4</accession>
<dbReference type="Proteomes" id="UP000485058">
    <property type="component" value="Unassembled WGS sequence"/>
</dbReference>
<reference evidence="1 2" key="1">
    <citation type="submission" date="2020-02" db="EMBL/GenBank/DDBJ databases">
        <title>Draft genome sequence of Haematococcus lacustris strain NIES-144.</title>
        <authorList>
            <person name="Morimoto D."/>
            <person name="Nakagawa S."/>
            <person name="Yoshida T."/>
            <person name="Sawayama S."/>
        </authorList>
    </citation>
    <scope>NUCLEOTIDE SEQUENCE [LARGE SCALE GENOMIC DNA]</scope>
    <source>
        <strain evidence="1 2">NIES-144</strain>
    </source>
</reference>
<evidence type="ECO:0000313" key="1">
    <source>
        <dbReference type="EMBL" id="GFH19980.1"/>
    </source>
</evidence>
<feature type="non-terminal residue" evidence="1">
    <location>
        <position position="1"/>
    </location>
</feature>